<keyword evidence="5" id="KW-1043">Host membrane</keyword>
<evidence type="ECO:0000256" key="9">
    <source>
        <dbReference type="ARBA" id="ARBA00023157"/>
    </source>
</evidence>
<evidence type="ECO:0000256" key="4">
    <source>
        <dbReference type="ARBA" id="ARBA00022844"/>
    </source>
</evidence>
<evidence type="ECO:0000313" key="14">
    <source>
        <dbReference type="EMBL" id="AAG45789.1"/>
    </source>
</evidence>
<protein>
    <submittedName>
        <fullName evidence="14">UL49.5 envelope/tegument protein</fullName>
    </submittedName>
    <submittedName>
        <fullName evidence="13">UL49.5 glycoprotein gN</fullName>
    </submittedName>
</protein>
<evidence type="ECO:0000256" key="8">
    <source>
        <dbReference type="ARBA" id="ARBA00023136"/>
    </source>
</evidence>
<organismHost>
    <name type="scientific">Meleagris gallopavo</name>
    <name type="common">Wild turkey</name>
    <dbReference type="NCBI Taxonomy" id="9103"/>
</organismHost>
<dbReference type="GeneID" id="918503"/>
<evidence type="ECO:0000313" key="13">
    <source>
        <dbReference type="EMBL" id="AAG30090.1"/>
    </source>
</evidence>
<keyword evidence="7 11" id="KW-1133">Transmembrane helix</keyword>
<reference evidence="14 15" key="2">
    <citation type="journal article" date="2001" name="J. Virol.">
        <title>The genome of turkey herpesvirus.</title>
        <authorList>
            <person name="Afonso C.L."/>
            <person name="Tulman E.R."/>
            <person name="Lu Z."/>
            <person name="Zsak L."/>
            <person name="Rock D.L."/>
            <person name="Kutish G.F."/>
        </authorList>
    </citation>
    <scope>NUCLEOTIDE SEQUENCE [LARGE SCALE GENOMIC DNA]</scope>
    <source>
        <strain evidence="14">FC126</strain>
    </source>
</reference>
<dbReference type="HAMAP" id="MF_04037">
    <property type="entry name" value="HSV_GN"/>
    <property type="match status" value="1"/>
</dbReference>
<evidence type="ECO:0000256" key="11">
    <source>
        <dbReference type="SAM" id="Phobius"/>
    </source>
</evidence>
<evidence type="ECO:0000313" key="15">
    <source>
        <dbReference type="Proteomes" id="UP000175168"/>
    </source>
</evidence>
<dbReference type="Proteomes" id="UP000175168">
    <property type="component" value="Segment"/>
</dbReference>
<feature type="domain" description="Envelope glycoprotein N" evidence="12">
    <location>
        <begin position="1"/>
        <end position="94"/>
    </location>
</feature>
<dbReference type="InterPro" id="IPR008647">
    <property type="entry name" value="GN_domain"/>
</dbReference>
<comment type="function">
    <text evidence="10">Envelope glycoprotein necessary for proper maturation of gM and modulation of its membrane fusion activity. Also plays a critical role in virion morphogenesis.</text>
</comment>
<evidence type="ECO:0000256" key="3">
    <source>
        <dbReference type="ARBA" id="ARBA00022812"/>
    </source>
</evidence>
<evidence type="ECO:0000256" key="10">
    <source>
        <dbReference type="ARBA" id="ARBA00034089"/>
    </source>
</evidence>
<feature type="transmembrane region" description="Helical" evidence="11">
    <location>
        <begin position="12"/>
        <end position="29"/>
    </location>
</feature>
<dbReference type="GO" id="GO:0019031">
    <property type="term" value="C:viral envelope"/>
    <property type="evidence" value="ECO:0007669"/>
    <property type="project" value="UniProtKB-KW"/>
</dbReference>
<keyword evidence="1 11" id="KW-0812">Transmembrane</keyword>
<dbReference type="EMBL" id="AF282130">
    <property type="protein sequence ID" value="AAG30090.1"/>
    <property type="molecule type" value="Genomic_DNA"/>
</dbReference>
<keyword evidence="3" id="KW-1040">Host Golgi apparatus</keyword>
<keyword evidence="4" id="KW-0946">Virion</keyword>
<evidence type="ECO:0000259" key="12">
    <source>
        <dbReference type="Pfam" id="PF05702"/>
    </source>
</evidence>
<dbReference type="InterPro" id="IPR034707">
    <property type="entry name" value="HSV_GN"/>
</dbReference>
<sequence length="94" mass="10099">MGSVGVHHISPSWSVYVIWIVCVHVVLAVDGERSIAGADFWDSTCSAVGVSIAFSSGFSVLFYLGLAAAISALLVGSYSACFRLFTADMFREEW</sequence>
<keyword evidence="8 11" id="KW-0472">Membrane</keyword>
<reference evidence="13" key="1">
    <citation type="journal article" date="2001" name="J. Gen. Virol.">
        <title>The genome of herpesvirus of turkeys: comparative analysis with Marek's disease viruses.</title>
        <authorList>
            <person name="Kingham B.F."/>
            <person name="Zelnik V."/>
            <person name="Kopacek J."/>
            <person name="Majerciak V."/>
            <person name="Ney E."/>
            <person name="Schmidt C.J."/>
        </authorList>
    </citation>
    <scope>NUCLEOTIDE SEQUENCE</scope>
    <source>
        <strain evidence="13">FC126</strain>
    </source>
</reference>
<gene>
    <name evidence="14" type="primary">HVT059</name>
    <name evidence="13" type="synonym">UL49.5</name>
</gene>
<keyword evidence="15" id="KW-1185">Reference proteome</keyword>
<dbReference type="Pfam" id="PF05702">
    <property type="entry name" value="Herpes_UL49_5"/>
    <property type="match status" value="1"/>
</dbReference>
<proteinExistence type="inferred from homology"/>
<organism evidence="14 15">
    <name type="scientific">Meleagrid herpesvirus 1</name>
    <name type="common">MeHV-1</name>
    <name type="synonym">Turkey herpesvirus</name>
    <dbReference type="NCBI Taxonomy" id="37108"/>
    <lineage>
        <taxon>Viruses</taxon>
        <taxon>Duplodnaviria</taxon>
        <taxon>Heunggongvirae</taxon>
        <taxon>Peploviricota</taxon>
        <taxon>Herviviricetes</taxon>
        <taxon>Herpesvirales</taxon>
        <taxon>Orthoherpesviridae</taxon>
        <taxon>Alphaherpesvirinae</taxon>
        <taxon>Mardivirus</taxon>
        <taxon>Mardivirus meleagridalpha1</taxon>
    </lineage>
</organism>
<feature type="transmembrane region" description="Helical" evidence="11">
    <location>
        <begin position="60"/>
        <end position="85"/>
    </location>
</feature>
<dbReference type="EMBL" id="AF291866">
    <property type="protein sequence ID" value="AAG45789.1"/>
    <property type="molecule type" value="Genomic_DNA"/>
</dbReference>
<evidence type="ECO:0000256" key="2">
    <source>
        <dbReference type="ARBA" id="ARBA00022729"/>
    </source>
</evidence>
<reference evidence="13" key="3">
    <citation type="submission" date="2004-11" db="EMBL/GenBank/DDBJ databases">
        <authorList>
            <person name="Aouacheria A.J."/>
            <person name="Banyai M."/>
            <person name="Rigal D."/>
            <person name="Schmidt C.J."/>
            <person name="Gillet G."/>
        </authorList>
    </citation>
    <scope>NUCLEOTIDE SEQUENCE</scope>
    <source>
        <strain evidence="13">FC126</strain>
    </source>
</reference>
<organismHost>
    <name type="scientific">Gallus gallus</name>
    <name type="common">Chicken</name>
    <dbReference type="NCBI Taxonomy" id="9031"/>
</organismHost>
<evidence type="ECO:0000256" key="1">
    <source>
        <dbReference type="ARBA" id="ARBA00022692"/>
    </source>
</evidence>
<name>Q9DH60_MEHV1</name>
<evidence type="ECO:0000256" key="7">
    <source>
        <dbReference type="ARBA" id="ARBA00022989"/>
    </source>
</evidence>
<evidence type="ECO:0000256" key="5">
    <source>
        <dbReference type="ARBA" id="ARBA00022870"/>
    </source>
</evidence>
<keyword evidence="2" id="KW-0732">Signal</keyword>
<keyword evidence="6" id="KW-0261">Viral envelope protein</keyword>
<keyword evidence="9" id="KW-1015">Disulfide bond</keyword>
<accession>Q9DH60</accession>
<evidence type="ECO:0000256" key="6">
    <source>
        <dbReference type="ARBA" id="ARBA00022879"/>
    </source>
</evidence>
<dbReference type="RefSeq" id="NP_073344.1">
    <property type="nucleotide sequence ID" value="NC_002641.1"/>
</dbReference>
<dbReference type="KEGG" id="vg:918503"/>